<feature type="compositionally biased region" description="Basic and acidic residues" evidence="5">
    <location>
        <begin position="481"/>
        <end position="521"/>
    </location>
</feature>
<evidence type="ECO:0000256" key="6">
    <source>
        <dbReference type="SAM" id="Phobius"/>
    </source>
</evidence>
<evidence type="ECO:0000256" key="2">
    <source>
        <dbReference type="ARBA" id="ARBA00022692"/>
    </source>
</evidence>
<accession>A0A8J2HF19</accession>
<evidence type="ECO:0000256" key="5">
    <source>
        <dbReference type="SAM" id="MobiDB-lite"/>
    </source>
</evidence>
<feature type="transmembrane region" description="Helical" evidence="6">
    <location>
        <begin position="821"/>
        <end position="845"/>
    </location>
</feature>
<dbReference type="GO" id="GO:0050954">
    <property type="term" value="P:sensory perception of mechanical stimulus"/>
    <property type="evidence" value="ECO:0007669"/>
    <property type="project" value="TreeGrafter"/>
</dbReference>
<sequence length="962" mass="105946">MRRRFDGFEEDTRRYRRPRLIDDDHVGFRLLDPSANVHHQYYLDIPEPPRAPEPYKISGASSSMTRAHRRSSFVILADAIEPTSRSVGGSPTHEQRIIRSPLSPTRVIPGGRSSPFRPRGFKGPLPHAQSRPQSPPVPARRFIQPKSLSQGNSPRKQSLIPQPRGGLVSHRSNLKNKERDKWERRSGRYVTKIPRSSSLKTPGAKQIRPAAETIRGARPSTRSVKNNATNVKSSGVVTGTANKAGIPGKANGNPGKSPDKKINRSPTKIPVRYSAFATGGVASNNGGGRFIKISDNNSDDKKEINSPTVSSESSSVPATTTDESVVIGSAETSTPVPALQISGDKSSDKKENDHGLIDLLKHPSKGEGTKSVVSATTTTAVQPLKIDATNIIPDSSTVIETAAVVTSNNENNNKDDKNGLPEQIKPNSNSKVDNNPEAKAKEEIKAKEESKIKPEDKPPEVQEVQAVVEPINVEAVVKVENGNDEKKTRENLNLKIQETKAERSLDEGDKKLKTDETDRAIEAGSLNPVGDNKRQENDSSGNNERTDQGKDKGRNHGSETSLKSSNGLSTGSVESIRSTDTGVSLNTVRGVSSAREKRGTHVVKRSQEIETLSGNVMHVESQRNGEPAIVEVTEPTVAVIQPTDTSQLGAAATRRERFLKWRNSAVKRLQDRWSNTKAKGRNMKCFNFRRHKKNVAQLSQINQQQEPKSAKTKKPNSWSCFKPACCRKVRAGSRIAPAETTTCCRPEKSCCFPCKPISWCRLPSWCSCKKKETTRDIRAKHSLTSVAPPPLSEEQKSKIPDVLIEHNSVMRAAIPCLPVPLAWFCLVWNVLLPGTGTIWSGLFNLCIGQPRFAATSSARSRLGAFIVDIIVGVSQAFTVLFCLVGWGWSIWWGVTMIRLARKWKRFKAAEASSNDLEAGGDIDGNLPAPGVPTQALREMERARREELYYYIILFSSRQWYTW</sequence>
<evidence type="ECO:0000313" key="7">
    <source>
        <dbReference type="EMBL" id="CAG5093908.1"/>
    </source>
</evidence>
<evidence type="ECO:0000256" key="4">
    <source>
        <dbReference type="ARBA" id="ARBA00023136"/>
    </source>
</evidence>
<comment type="caution">
    <text evidence="7">The sequence shown here is derived from an EMBL/GenBank/DDBJ whole genome shotgun (WGS) entry which is preliminary data.</text>
</comment>
<gene>
    <name evidence="7" type="ORF">HICCMSTLAB_LOCUS7234</name>
</gene>
<dbReference type="PANTHER" id="PTHR21676:SF6">
    <property type="entry name" value="PROTEIN STUM"/>
    <property type="match status" value="1"/>
</dbReference>
<feature type="compositionally biased region" description="Low complexity" evidence="5">
    <location>
        <begin position="461"/>
        <end position="470"/>
    </location>
</feature>
<dbReference type="PANTHER" id="PTHR21676">
    <property type="entry name" value="PROTEIN STUM"/>
    <property type="match status" value="1"/>
</dbReference>
<feature type="transmembrane region" description="Helical" evidence="6">
    <location>
        <begin position="865"/>
        <end position="892"/>
    </location>
</feature>
<dbReference type="InterPro" id="IPR026673">
    <property type="entry name" value="SPEC3/Stum"/>
</dbReference>
<evidence type="ECO:0000256" key="3">
    <source>
        <dbReference type="ARBA" id="ARBA00022989"/>
    </source>
</evidence>
<dbReference type="GO" id="GO:0042330">
    <property type="term" value="P:taxis"/>
    <property type="evidence" value="ECO:0007669"/>
    <property type="project" value="TreeGrafter"/>
</dbReference>
<proteinExistence type="predicted"/>
<evidence type="ECO:0000313" key="8">
    <source>
        <dbReference type="Proteomes" id="UP000786811"/>
    </source>
</evidence>
<feature type="compositionally biased region" description="Basic and acidic residues" evidence="5">
    <location>
        <begin position="175"/>
        <end position="185"/>
    </location>
</feature>
<keyword evidence="4 6" id="KW-0472">Membrane</keyword>
<comment type="subcellular location">
    <subcellularLocation>
        <location evidence="1">Membrane</location>
        <topology evidence="1">Multi-pass membrane protein</topology>
    </subcellularLocation>
</comment>
<feature type="compositionally biased region" description="Basic and acidic residues" evidence="5">
    <location>
        <begin position="544"/>
        <end position="557"/>
    </location>
</feature>
<evidence type="ECO:0000256" key="1">
    <source>
        <dbReference type="ARBA" id="ARBA00004141"/>
    </source>
</evidence>
<reference evidence="7" key="1">
    <citation type="submission" date="2021-04" db="EMBL/GenBank/DDBJ databases">
        <authorList>
            <person name="Chebbi M.A.C M."/>
        </authorList>
    </citation>
    <scope>NUCLEOTIDE SEQUENCE</scope>
</reference>
<protein>
    <submittedName>
        <fullName evidence="7">Similar to stum: Protein stum (Drosophila melanogaster)</fullName>
    </submittedName>
</protein>
<feature type="compositionally biased region" description="Basic and acidic residues" evidence="5">
    <location>
        <begin position="345"/>
        <end position="368"/>
    </location>
</feature>
<dbReference type="GO" id="GO:0016020">
    <property type="term" value="C:membrane"/>
    <property type="evidence" value="ECO:0007669"/>
    <property type="project" value="UniProtKB-SubCell"/>
</dbReference>
<dbReference type="GO" id="GO:0019230">
    <property type="term" value="P:proprioception"/>
    <property type="evidence" value="ECO:0007669"/>
    <property type="project" value="TreeGrafter"/>
</dbReference>
<keyword evidence="8" id="KW-1185">Reference proteome</keyword>
<keyword evidence="3 6" id="KW-1133">Transmembrane helix</keyword>
<dbReference type="Proteomes" id="UP000786811">
    <property type="component" value="Unassembled WGS sequence"/>
</dbReference>
<feature type="region of interest" description="Disordered" evidence="5">
    <location>
        <begin position="238"/>
        <end position="371"/>
    </location>
</feature>
<feature type="compositionally biased region" description="Polar residues" evidence="5">
    <location>
        <begin position="558"/>
        <end position="581"/>
    </location>
</feature>
<feature type="compositionally biased region" description="Basic and acidic residues" evidence="5">
    <location>
        <begin position="434"/>
        <end position="460"/>
    </location>
</feature>
<feature type="region of interest" description="Disordered" evidence="5">
    <location>
        <begin position="83"/>
        <end position="185"/>
    </location>
</feature>
<name>A0A8J2HF19_COTCN</name>
<dbReference type="Pfam" id="PF15795">
    <property type="entry name" value="Spec3"/>
    <property type="match status" value="1"/>
</dbReference>
<dbReference type="OrthoDB" id="361532at2759"/>
<dbReference type="GO" id="GO:0071683">
    <property type="term" value="C:sensory dendrite"/>
    <property type="evidence" value="ECO:0007669"/>
    <property type="project" value="TreeGrafter"/>
</dbReference>
<dbReference type="EMBL" id="CAJNRD030001120">
    <property type="protein sequence ID" value="CAG5093908.1"/>
    <property type="molecule type" value="Genomic_DNA"/>
</dbReference>
<organism evidence="7 8">
    <name type="scientific">Cotesia congregata</name>
    <name type="common">Parasitoid wasp</name>
    <name type="synonym">Apanteles congregatus</name>
    <dbReference type="NCBI Taxonomy" id="51543"/>
    <lineage>
        <taxon>Eukaryota</taxon>
        <taxon>Metazoa</taxon>
        <taxon>Ecdysozoa</taxon>
        <taxon>Arthropoda</taxon>
        <taxon>Hexapoda</taxon>
        <taxon>Insecta</taxon>
        <taxon>Pterygota</taxon>
        <taxon>Neoptera</taxon>
        <taxon>Endopterygota</taxon>
        <taxon>Hymenoptera</taxon>
        <taxon>Apocrita</taxon>
        <taxon>Ichneumonoidea</taxon>
        <taxon>Braconidae</taxon>
        <taxon>Microgastrinae</taxon>
        <taxon>Cotesia</taxon>
    </lineage>
</organism>
<dbReference type="AlphaFoldDB" id="A0A8J2HF19"/>
<feature type="compositionally biased region" description="Polar residues" evidence="5">
    <location>
        <begin position="146"/>
        <end position="160"/>
    </location>
</feature>
<keyword evidence="2 6" id="KW-0812">Transmembrane</keyword>
<feature type="compositionally biased region" description="Low complexity" evidence="5">
    <location>
        <begin position="306"/>
        <end position="321"/>
    </location>
</feature>
<feature type="region of interest" description="Disordered" evidence="5">
    <location>
        <begin position="404"/>
        <end position="581"/>
    </location>
</feature>